<dbReference type="PROSITE" id="PS50172">
    <property type="entry name" value="BRCT"/>
    <property type="match status" value="2"/>
</dbReference>
<dbReference type="GO" id="GO:0070531">
    <property type="term" value="C:BRCA1-A complex"/>
    <property type="evidence" value="ECO:0007669"/>
    <property type="project" value="TreeGrafter"/>
</dbReference>
<comment type="caution">
    <text evidence="8">The sequence shown here is derived from an EMBL/GenBank/DDBJ whole genome shotgun (WGS) entry which is preliminary data.</text>
</comment>
<feature type="region of interest" description="Disordered" evidence="6">
    <location>
        <begin position="226"/>
        <end position="246"/>
    </location>
</feature>
<dbReference type="Proteomes" id="UP000663868">
    <property type="component" value="Unassembled WGS sequence"/>
</dbReference>
<dbReference type="Gene3D" id="3.40.50.10190">
    <property type="entry name" value="BRCT domain"/>
    <property type="match status" value="2"/>
</dbReference>
<feature type="region of interest" description="Disordered" evidence="6">
    <location>
        <begin position="363"/>
        <end position="393"/>
    </location>
</feature>
<reference evidence="8" key="1">
    <citation type="submission" date="2021-02" db="EMBL/GenBank/DDBJ databases">
        <authorList>
            <person name="Nowell W R."/>
        </authorList>
    </citation>
    <scope>NUCLEOTIDE SEQUENCE</scope>
</reference>
<feature type="region of interest" description="Disordered" evidence="6">
    <location>
        <begin position="266"/>
        <end position="288"/>
    </location>
</feature>
<dbReference type="AlphaFoldDB" id="A0A818HKZ3"/>
<dbReference type="PANTHER" id="PTHR13763:SF0">
    <property type="entry name" value="BREAST CANCER TYPE 1 SUSCEPTIBILITY PROTEIN"/>
    <property type="match status" value="1"/>
</dbReference>
<sequence>MVDPYDFIGSPTGKKSKQTRKKPIIKTSKKKRKSNEKSRRVSIRQTNNTVHIRTRSNTRDTNQLDDVNDKENNSNNGFTQLIQTKMMEVKKQQQHKRTNKQTNVIADENQSPSISRKRQRIDNEDTTDVISNATEINHQDNDLPKDTNDEHVSVGATTTTTTTCHPRCESKDHFLLPANKRRRACLCSKRQLDELEFATDSFTSSQTQRQQEVEQQQPQDELHFQPNLTSIHSSPPPLLLLPSSSLMPPPTSTIPFAPVQSVSIIQQEEISEEEEEEEEEEEQEQENQLNAASVTFAPLSPAMPLNSTYIAARRSIPIITQMPQSLLAMSTLPLNTTTISDNITIQSTSSIVQISNLEPRISNNSSILPPIESTSNRQDQETSMTPAVSQTTRYSISTQTDDDYYPTHHHCNDVSVCPCVQIYTRSEQLFMASMAIFFRNSIHVTPPESSLRTFSNTIKKNTKRQSLSHQNISPQSTPVINEIEIPIQNETHIDNNNNIAINETYVINNNDDTISAVELEPRPSSTTLLDTSTVINETRYDNTKKSDGSSIQINIDSRQELNEKHSSSPKSSNDQNKFKSLVLAMTALKDHQKIEFNRFLEYFSVRSSTTIDDTTTHLITDEEDENSLICPLTGKVLQAITRHLKIVSYRWLTVCLSKKHYIDEIPTYEIIGDTIYNQHYGMSRSRMNISNNFRLLANYAFHLKCHGCQPFLDNRPLIELIHSSGGLVLKTLNQHIDNIGRQIIILCSKTYLQNKPALQQACEKLNIFCIEPEWLIASIVKFDIQPYEPWLCTLYS</sequence>
<keyword evidence="3" id="KW-0227">DNA damage</keyword>
<dbReference type="InterPro" id="IPR031099">
    <property type="entry name" value="BRCA1-associated"/>
</dbReference>
<evidence type="ECO:0000313" key="9">
    <source>
        <dbReference type="Proteomes" id="UP000663868"/>
    </source>
</evidence>
<feature type="domain" description="BRCT" evidence="7">
    <location>
        <begin position="573"/>
        <end position="669"/>
    </location>
</feature>
<evidence type="ECO:0000256" key="5">
    <source>
        <dbReference type="ARBA" id="ARBA00023242"/>
    </source>
</evidence>
<feature type="region of interest" description="Disordered" evidence="6">
    <location>
        <begin position="1"/>
        <end position="76"/>
    </location>
</feature>
<feature type="region of interest" description="Disordered" evidence="6">
    <location>
        <begin position="92"/>
        <end position="122"/>
    </location>
</feature>
<dbReference type="InterPro" id="IPR036420">
    <property type="entry name" value="BRCT_dom_sf"/>
</dbReference>
<feature type="compositionally biased region" description="Basic residues" evidence="6">
    <location>
        <begin position="14"/>
        <end position="34"/>
    </location>
</feature>
<dbReference type="GO" id="GO:0004842">
    <property type="term" value="F:ubiquitin-protein transferase activity"/>
    <property type="evidence" value="ECO:0007669"/>
    <property type="project" value="TreeGrafter"/>
</dbReference>
<organism evidence="8 9">
    <name type="scientific">Adineta steineri</name>
    <dbReference type="NCBI Taxonomy" id="433720"/>
    <lineage>
        <taxon>Eukaryota</taxon>
        <taxon>Metazoa</taxon>
        <taxon>Spiralia</taxon>
        <taxon>Gnathifera</taxon>
        <taxon>Rotifera</taxon>
        <taxon>Eurotatoria</taxon>
        <taxon>Bdelloidea</taxon>
        <taxon>Adinetida</taxon>
        <taxon>Adinetidae</taxon>
        <taxon>Adineta</taxon>
    </lineage>
</organism>
<dbReference type="GO" id="GO:0045944">
    <property type="term" value="P:positive regulation of transcription by RNA polymerase II"/>
    <property type="evidence" value="ECO:0007669"/>
    <property type="project" value="TreeGrafter"/>
</dbReference>
<dbReference type="InterPro" id="IPR001357">
    <property type="entry name" value="BRCT_dom"/>
</dbReference>
<name>A0A818HKZ3_9BILA</name>
<feature type="region of interest" description="Disordered" evidence="6">
    <location>
        <begin position="201"/>
        <end position="220"/>
    </location>
</feature>
<accession>A0A818HKZ3</accession>
<proteinExistence type="predicted"/>
<evidence type="ECO:0000256" key="6">
    <source>
        <dbReference type="SAM" id="MobiDB-lite"/>
    </source>
</evidence>
<dbReference type="GO" id="GO:0031436">
    <property type="term" value="C:BRCA1-BARD1 complex"/>
    <property type="evidence" value="ECO:0007669"/>
    <property type="project" value="TreeGrafter"/>
</dbReference>
<dbReference type="GO" id="GO:0000724">
    <property type="term" value="P:double-strand break repair via homologous recombination"/>
    <property type="evidence" value="ECO:0007669"/>
    <property type="project" value="TreeGrafter"/>
</dbReference>
<feature type="compositionally biased region" description="Acidic residues" evidence="6">
    <location>
        <begin position="269"/>
        <end position="285"/>
    </location>
</feature>
<dbReference type="SUPFAM" id="SSF52113">
    <property type="entry name" value="BRCT domain"/>
    <property type="match status" value="2"/>
</dbReference>
<evidence type="ECO:0000313" key="8">
    <source>
        <dbReference type="EMBL" id="CAF3507881.1"/>
    </source>
</evidence>
<comment type="subcellular location">
    <subcellularLocation>
        <location evidence="1">Nucleus</location>
    </subcellularLocation>
</comment>
<dbReference type="EMBL" id="CAJOBB010000010">
    <property type="protein sequence ID" value="CAF3507881.1"/>
    <property type="molecule type" value="Genomic_DNA"/>
</dbReference>
<dbReference type="Pfam" id="PF00533">
    <property type="entry name" value="BRCT"/>
    <property type="match status" value="1"/>
</dbReference>
<evidence type="ECO:0000256" key="1">
    <source>
        <dbReference type="ARBA" id="ARBA00004123"/>
    </source>
</evidence>
<feature type="compositionally biased region" description="Polar residues" evidence="6">
    <location>
        <begin position="100"/>
        <end position="114"/>
    </location>
</feature>
<protein>
    <recommendedName>
        <fullName evidence="7">BRCT domain-containing protein</fullName>
    </recommendedName>
</protein>
<keyword evidence="2" id="KW-0677">Repeat</keyword>
<evidence type="ECO:0000256" key="2">
    <source>
        <dbReference type="ARBA" id="ARBA00022737"/>
    </source>
</evidence>
<gene>
    <name evidence="8" type="ORF">KXQ929_LOCUS433</name>
</gene>
<evidence type="ECO:0000259" key="7">
    <source>
        <dbReference type="PROSITE" id="PS50172"/>
    </source>
</evidence>
<evidence type="ECO:0000256" key="3">
    <source>
        <dbReference type="ARBA" id="ARBA00022763"/>
    </source>
</evidence>
<keyword evidence="5" id="KW-0539">Nucleus</keyword>
<evidence type="ECO:0000256" key="4">
    <source>
        <dbReference type="ARBA" id="ARBA00023204"/>
    </source>
</evidence>
<dbReference type="PANTHER" id="PTHR13763">
    <property type="entry name" value="BREAST CANCER TYPE 1 SUSCEPTIBILITY PROTEIN BRCA1"/>
    <property type="match status" value="1"/>
</dbReference>
<feature type="compositionally biased region" description="Low complexity" evidence="6">
    <location>
        <begin position="206"/>
        <end position="219"/>
    </location>
</feature>
<feature type="domain" description="BRCT" evidence="7">
    <location>
        <begin position="691"/>
        <end position="792"/>
    </location>
</feature>
<keyword evidence="4" id="KW-0234">DNA repair</keyword>